<evidence type="ECO:0000256" key="1">
    <source>
        <dbReference type="ARBA" id="ARBA00004651"/>
    </source>
</evidence>
<dbReference type="RefSeq" id="WP_073459080.1">
    <property type="nucleotide sequence ID" value="NZ_FRAP01000018.1"/>
</dbReference>
<evidence type="ECO:0000256" key="2">
    <source>
        <dbReference type="ARBA" id="ARBA00022448"/>
    </source>
</evidence>
<dbReference type="OrthoDB" id="8953821at2"/>
<feature type="transmembrane region" description="Helical" evidence="8">
    <location>
        <begin position="168"/>
        <end position="191"/>
    </location>
</feature>
<feature type="compositionally biased region" description="Low complexity" evidence="7">
    <location>
        <begin position="9"/>
        <end position="22"/>
    </location>
</feature>
<feature type="transmembrane region" description="Helical" evidence="8">
    <location>
        <begin position="127"/>
        <end position="147"/>
    </location>
</feature>
<name>A0A1M6Y136_PSETH</name>
<comment type="subcellular location">
    <subcellularLocation>
        <location evidence="1">Cell membrane</location>
        <topology evidence="1">Multi-pass membrane protein</topology>
    </subcellularLocation>
</comment>
<evidence type="ECO:0000256" key="6">
    <source>
        <dbReference type="ARBA" id="ARBA00023136"/>
    </source>
</evidence>
<reference evidence="10 11" key="1">
    <citation type="submission" date="2016-11" db="EMBL/GenBank/DDBJ databases">
        <authorList>
            <person name="Jaros S."/>
            <person name="Januszkiewicz K."/>
            <person name="Wedrychowicz H."/>
        </authorList>
    </citation>
    <scope>NUCLEOTIDE SEQUENCE [LARGE SCALE GENOMIC DNA]</scope>
    <source>
        <strain evidence="10 11">DSM 43832</strain>
    </source>
</reference>
<dbReference type="AlphaFoldDB" id="A0A1M6Y136"/>
<dbReference type="PANTHER" id="PTHR43045:SF1">
    <property type="entry name" value="SHIKIMATE TRANSPORTER"/>
    <property type="match status" value="1"/>
</dbReference>
<protein>
    <submittedName>
        <fullName evidence="10">Major Facilitator Superfamily protein</fullName>
    </submittedName>
</protein>
<dbReference type="GO" id="GO:0005886">
    <property type="term" value="C:plasma membrane"/>
    <property type="evidence" value="ECO:0007669"/>
    <property type="project" value="UniProtKB-SubCell"/>
</dbReference>
<evidence type="ECO:0000256" key="3">
    <source>
        <dbReference type="ARBA" id="ARBA00022475"/>
    </source>
</evidence>
<evidence type="ECO:0000313" key="11">
    <source>
        <dbReference type="Proteomes" id="UP000184363"/>
    </source>
</evidence>
<feature type="transmembrane region" description="Helical" evidence="8">
    <location>
        <begin position="102"/>
        <end position="121"/>
    </location>
</feature>
<dbReference type="Gene3D" id="1.20.1250.20">
    <property type="entry name" value="MFS general substrate transporter like domains"/>
    <property type="match status" value="2"/>
</dbReference>
<dbReference type="EMBL" id="FRAP01000018">
    <property type="protein sequence ID" value="SHL11952.1"/>
    <property type="molecule type" value="Genomic_DNA"/>
</dbReference>
<accession>A0A1M6Y136</accession>
<keyword evidence="11" id="KW-1185">Reference proteome</keyword>
<feature type="transmembrane region" description="Helical" evidence="8">
    <location>
        <begin position="70"/>
        <end position="90"/>
    </location>
</feature>
<evidence type="ECO:0000256" key="7">
    <source>
        <dbReference type="SAM" id="MobiDB-lite"/>
    </source>
</evidence>
<dbReference type="PROSITE" id="PS00217">
    <property type="entry name" value="SUGAR_TRANSPORT_2"/>
    <property type="match status" value="1"/>
</dbReference>
<feature type="transmembrane region" description="Helical" evidence="8">
    <location>
        <begin position="414"/>
        <end position="435"/>
    </location>
</feature>
<feature type="region of interest" description="Disordered" evidence="7">
    <location>
        <begin position="1"/>
        <end position="22"/>
    </location>
</feature>
<evidence type="ECO:0000256" key="5">
    <source>
        <dbReference type="ARBA" id="ARBA00022989"/>
    </source>
</evidence>
<dbReference type="InterPro" id="IPR011701">
    <property type="entry name" value="MFS"/>
</dbReference>
<feature type="transmembrane region" description="Helical" evidence="8">
    <location>
        <begin position="324"/>
        <end position="342"/>
    </location>
</feature>
<dbReference type="Proteomes" id="UP000184363">
    <property type="component" value="Unassembled WGS sequence"/>
</dbReference>
<proteinExistence type="predicted"/>
<dbReference type="InterPro" id="IPR005829">
    <property type="entry name" value="Sugar_transporter_CS"/>
</dbReference>
<keyword evidence="3" id="KW-1003">Cell membrane</keyword>
<gene>
    <name evidence="10" type="ORF">SAMN05443637_118127</name>
</gene>
<evidence type="ECO:0000256" key="4">
    <source>
        <dbReference type="ARBA" id="ARBA00022692"/>
    </source>
</evidence>
<sequence length="460" mass="47982">MTHAPDRPPAGTSSASPSAPSVDPAHVRRAAWASLVGTTIEWYDFLLYAAAAGLVFGQLFFPALEPSSALLASFATIGVSFFARPLGGILAGHLGDLFGRKAMLVATLVLMGASTTAIGLLPGYDAIGIAAPVLLVVLRFLQGISAGGEWGGAAMLAVEYAPTGRRGLYGAFPQLGAAFGLVLANIALLISASTTTPEQFVAWGWRIPFLVSVVLIGIGYAVRAGIGESPVFEEVRRRGARQKAPLAVLLRQHMRALLVATGLFVGVNLCGYILIAFIGSYGAKALGVPSSVMLVVGVVGALAWALWTVVGARWSDRLGRRRTYLIGTVFMGIWVFPMFLLIDTGSVLWVLVAVFGLAVGLGLTYGPQAAAYAELFPPAVRYSGSSLSYSVGAVVGGGFAPLIAAWLLERTGTSLSVSAYMLLGCVITVIAVLAWREAPQGEREQFVTAVEPVGVRDGAA</sequence>
<dbReference type="PROSITE" id="PS00216">
    <property type="entry name" value="SUGAR_TRANSPORT_1"/>
    <property type="match status" value="1"/>
</dbReference>
<dbReference type="PANTHER" id="PTHR43045">
    <property type="entry name" value="SHIKIMATE TRANSPORTER"/>
    <property type="match status" value="1"/>
</dbReference>
<dbReference type="Pfam" id="PF07690">
    <property type="entry name" value="MFS_1"/>
    <property type="match status" value="1"/>
</dbReference>
<keyword evidence="6 8" id="KW-0472">Membrane</keyword>
<organism evidence="10 11">
    <name type="scientific">Pseudonocardia thermophila</name>
    <dbReference type="NCBI Taxonomy" id="1848"/>
    <lineage>
        <taxon>Bacteria</taxon>
        <taxon>Bacillati</taxon>
        <taxon>Actinomycetota</taxon>
        <taxon>Actinomycetes</taxon>
        <taxon>Pseudonocardiales</taxon>
        <taxon>Pseudonocardiaceae</taxon>
        <taxon>Pseudonocardia</taxon>
    </lineage>
</organism>
<feature type="transmembrane region" description="Helical" evidence="8">
    <location>
        <begin position="203"/>
        <end position="222"/>
    </location>
</feature>
<keyword evidence="2" id="KW-0813">Transport</keyword>
<keyword evidence="5 8" id="KW-1133">Transmembrane helix</keyword>
<evidence type="ECO:0000313" key="10">
    <source>
        <dbReference type="EMBL" id="SHL11952.1"/>
    </source>
</evidence>
<feature type="transmembrane region" description="Helical" evidence="8">
    <location>
        <begin position="256"/>
        <end position="279"/>
    </location>
</feature>
<evidence type="ECO:0000256" key="8">
    <source>
        <dbReference type="SAM" id="Phobius"/>
    </source>
</evidence>
<feature type="domain" description="Major facilitator superfamily (MFS) profile" evidence="9">
    <location>
        <begin position="30"/>
        <end position="442"/>
    </location>
</feature>
<dbReference type="SUPFAM" id="SSF103473">
    <property type="entry name" value="MFS general substrate transporter"/>
    <property type="match status" value="1"/>
</dbReference>
<feature type="transmembrane region" description="Helical" evidence="8">
    <location>
        <begin position="348"/>
        <end position="366"/>
    </location>
</feature>
<dbReference type="InterPro" id="IPR036259">
    <property type="entry name" value="MFS_trans_sf"/>
</dbReference>
<feature type="transmembrane region" description="Helical" evidence="8">
    <location>
        <begin position="45"/>
        <end position="64"/>
    </location>
</feature>
<feature type="transmembrane region" description="Helical" evidence="8">
    <location>
        <begin position="291"/>
        <end position="312"/>
    </location>
</feature>
<dbReference type="STRING" id="1848.SAMN05443637_118127"/>
<dbReference type="GO" id="GO:0022857">
    <property type="term" value="F:transmembrane transporter activity"/>
    <property type="evidence" value="ECO:0007669"/>
    <property type="project" value="InterPro"/>
</dbReference>
<dbReference type="PROSITE" id="PS50850">
    <property type="entry name" value="MFS"/>
    <property type="match status" value="1"/>
</dbReference>
<evidence type="ECO:0000259" key="9">
    <source>
        <dbReference type="PROSITE" id="PS50850"/>
    </source>
</evidence>
<dbReference type="CDD" id="cd17369">
    <property type="entry name" value="MFS_ShiA_like"/>
    <property type="match status" value="1"/>
</dbReference>
<dbReference type="InterPro" id="IPR020846">
    <property type="entry name" value="MFS_dom"/>
</dbReference>
<feature type="transmembrane region" description="Helical" evidence="8">
    <location>
        <begin position="387"/>
        <end position="408"/>
    </location>
</feature>
<keyword evidence="4 8" id="KW-0812">Transmembrane</keyword>